<evidence type="ECO:0000313" key="1">
    <source>
        <dbReference type="EMBL" id="KAF7815433.1"/>
    </source>
</evidence>
<dbReference type="EMBL" id="JAAIUW010000009">
    <property type="protein sequence ID" value="KAF7815433.1"/>
    <property type="molecule type" value="Genomic_DNA"/>
</dbReference>
<keyword evidence="2" id="KW-1185">Reference proteome</keyword>
<accession>A0A834WBT3</accession>
<evidence type="ECO:0000313" key="2">
    <source>
        <dbReference type="Proteomes" id="UP000634136"/>
    </source>
</evidence>
<organism evidence="1 2">
    <name type="scientific">Senna tora</name>
    <dbReference type="NCBI Taxonomy" id="362788"/>
    <lineage>
        <taxon>Eukaryota</taxon>
        <taxon>Viridiplantae</taxon>
        <taxon>Streptophyta</taxon>
        <taxon>Embryophyta</taxon>
        <taxon>Tracheophyta</taxon>
        <taxon>Spermatophyta</taxon>
        <taxon>Magnoliopsida</taxon>
        <taxon>eudicotyledons</taxon>
        <taxon>Gunneridae</taxon>
        <taxon>Pentapetalae</taxon>
        <taxon>rosids</taxon>
        <taxon>fabids</taxon>
        <taxon>Fabales</taxon>
        <taxon>Fabaceae</taxon>
        <taxon>Caesalpinioideae</taxon>
        <taxon>Cassia clade</taxon>
        <taxon>Senna</taxon>
    </lineage>
</organism>
<sequence>MEIRDEGDSLVKALTRRAKELLGKKKHKCDDQT</sequence>
<name>A0A834WBT3_9FABA</name>
<proteinExistence type="predicted"/>
<dbReference type="Proteomes" id="UP000634136">
    <property type="component" value="Unassembled WGS sequence"/>
</dbReference>
<comment type="caution">
    <text evidence="1">The sequence shown here is derived from an EMBL/GenBank/DDBJ whole genome shotgun (WGS) entry which is preliminary data.</text>
</comment>
<dbReference type="AlphaFoldDB" id="A0A834WBT3"/>
<protein>
    <submittedName>
        <fullName evidence="1">Uncharacterized protein</fullName>
    </submittedName>
</protein>
<gene>
    <name evidence="1" type="ORF">G2W53_029402</name>
</gene>
<reference evidence="1" key="1">
    <citation type="submission" date="2020-09" db="EMBL/GenBank/DDBJ databases">
        <title>Genome-Enabled Discovery of Anthraquinone Biosynthesis in Senna tora.</title>
        <authorList>
            <person name="Kang S.-H."/>
            <person name="Pandey R.P."/>
            <person name="Lee C.-M."/>
            <person name="Sim J.-S."/>
            <person name="Jeong J.-T."/>
            <person name="Choi B.-S."/>
            <person name="Jung M."/>
            <person name="Ginzburg D."/>
            <person name="Zhao K."/>
            <person name="Won S.Y."/>
            <person name="Oh T.-J."/>
            <person name="Yu Y."/>
            <person name="Kim N.-H."/>
            <person name="Lee O.R."/>
            <person name="Lee T.-H."/>
            <person name="Bashyal P."/>
            <person name="Kim T.-S."/>
            <person name="Lee W.-H."/>
            <person name="Kawkins C."/>
            <person name="Kim C.-K."/>
            <person name="Kim J.S."/>
            <person name="Ahn B.O."/>
            <person name="Rhee S.Y."/>
            <person name="Sohng J.K."/>
        </authorList>
    </citation>
    <scope>NUCLEOTIDE SEQUENCE</scope>
    <source>
        <tissue evidence="1">Leaf</tissue>
    </source>
</reference>